<dbReference type="NCBIfam" id="NF003592">
    <property type="entry name" value="PRK05254.1-5"/>
    <property type="match status" value="1"/>
</dbReference>
<evidence type="ECO:0000256" key="2">
    <source>
        <dbReference type="ARBA" id="ARBA00008184"/>
    </source>
</evidence>
<evidence type="ECO:0000256" key="8">
    <source>
        <dbReference type="PROSITE-ProRule" id="PRU10072"/>
    </source>
</evidence>
<dbReference type="HAMAP" id="MF_00148">
    <property type="entry name" value="UDG"/>
    <property type="match status" value="1"/>
</dbReference>
<name>G4ZX72_PHYSP</name>
<dbReference type="PANTHER" id="PTHR11264:SF0">
    <property type="entry name" value="URACIL-DNA GLYCOSYLASE"/>
    <property type="match status" value="1"/>
</dbReference>
<comment type="catalytic activity">
    <reaction evidence="1 7">
        <text>Hydrolyzes single-stranded DNA or mismatched double-stranded DNA and polynucleotides, releasing free uracil.</text>
        <dbReference type="EC" id="3.2.2.27"/>
    </reaction>
</comment>
<evidence type="ECO:0000313" key="11">
    <source>
        <dbReference type="Proteomes" id="UP000002640"/>
    </source>
</evidence>
<evidence type="ECO:0000259" key="9">
    <source>
        <dbReference type="SMART" id="SM00986"/>
    </source>
</evidence>
<evidence type="ECO:0000256" key="6">
    <source>
        <dbReference type="ARBA" id="ARBA00023204"/>
    </source>
</evidence>
<keyword evidence="6 7" id="KW-0234">DNA repair</keyword>
<dbReference type="InterPro" id="IPR005122">
    <property type="entry name" value="Uracil-DNA_glycosylase-like"/>
</dbReference>
<dbReference type="InterPro" id="IPR036895">
    <property type="entry name" value="Uracil-DNA_glycosylase-like_sf"/>
</dbReference>
<dbReference type="NCBIfam" id="NF003591">
    <property type="entry name" value="PRK05254.1-4"/>
    <property type="match status" value="1"/>
</dbReference>
<comment type="function">
    <text evidence="7">Excises uracil residues from the DNA which can arise as a result of misincorporation of dUMP residues by DNA polymerase or due to deamination of cytosine.</text>
</comment>
<dbReference type="GO" id="GO:0005634">
    <property type="term" value="C:nucleus"/>
    <property type="evidence" value="ECO:0007669"/>
    <property type="project" value="UniProtKB-SubCell"/>
</dbReference>
<dbReference type="EC" id="3.2.2.27" evidence="3 7"/>
<comment type="similarity">
    <text evidence="2 7">Belongs to the uracil-DNA glycosylase (UDG) superfamily. UNG family.</text>
</comment>
<keyword evidence="4 7" id="KW-0227">DNA damage</keyword>
<gene>
    <name evidence="10" type="ORF">PHYSODRAFT_347255</name>
</gene>
<dbReference type="NCBIfam" id="NF003589">
    <property type="entry name" value="PRK05254.1-2"/>
    <property type="match status" value="1"/>
</dbReference>
<evidence type="ECO:0000256" key="1">
    <source>
        <dbReference type="ARBA" id="ARBA00001400"/>
    </source>
</evidence>
<dbReference type="RefSeq" id="XP_009532122.1">
    <property type="nucleotide sequence ID" value="XM_009533827.1"/>
</dbReference>
<protein>
    <recommendedName>
        <fullName evidence="3 7">Uracil-DNA glycosylase</fullName>
        <shortName evidence="7">UDG</shortName>
        <ecNumber evidence="3 7">3.2.2.27</ecNumber>
    </recommendedName>
</protein>
<dbReference type="SMART" id="SM00986">
    <property type="entry name" value="UDG"/>
    <property type="match status" value="1"/>
</dbReference>
<dbReference type="PANTHER" id="PTHR11264">
    <property type="entry name" value="URACIL-DNA GLYCOSYLASE"/>
    <property type="match status" value="1"/>
</dbReference>
<keyword evidence="7" id="KW-0539">Nucleus</keyword>
<keyword evidence="7" id="KW-0496">Mitochondrion</keyword>
<dbReference type="InterPro" id="IPR002043">
    <property type="entry name" value="UDG_fam1"/>
</dbReference>
<feature type="domain" description="Uracil-DNA glycosylase-like" evidence="9">
    <location>
        <begin position="291"/>
        <end position="454"/>
    </location>
</feature>
<dbReference type="GO" id="GO:0005739">
    <property type="term" value="C:mitochondrion"/>
    <property type="evidence" value="ECO:0007669"/>
    <property type="project" value="UniProtKB-SubCell"/>
</dbReference>
<evidence type="ECO:0000256" key="5">
    <source>
        <dbReference type="ARBA" id="ARBA00022801"/>
    </source>
</evidence>
<feature type="active site" description="Proton acceptor" evidence="7 8">
    <location>
        <position position="306"/>
    </location>
</feature>
<proteinExistence type="inferred from homology"/>
<dbReference type="GO" id="GO:0004844">
    <property type="term" value="F:uracil DNA N-glycosylase activity"/>
    <property type="evidence" value="ECO:0007669"/>
    <property type="project" value="UniProtKB-UniRule"/>
</dbReference>
<dbReference type="Pfam" id="PF03167">
    <property type="entry name" value="UDG"/>
    <property type="match status" value="1"/>
</dbReference>
<dbReference type="InParanoid" id="G4ZX72"/>
<dbReference type="SMART" id="SM00987">
    <property type="entry name" value="UreE_C"/>
    <property type="match status" value="1"/>
</dbReference>
<evidence type="ECO:0000256" key="7">
    <source>
        <dbReference type="HAMAP-Rule" id="MF_03166"/>
    </source>
</evidence>
<dbReference type="NCBIfam" id="TIGR00628">
    <property type="entry name" value="ung"/>
    <property type="match status" value="1"/>
</dbReference>
<keyword evidence="11" id="KW-1185">Reference proteome</keyword>
<dbReference type="EMBL" id="JH159157">
    <property type="protein sequence ID" value="EGZ11789.1"/>
    <property type="molecule type" value="Genomic_DNA"/>
</dbReference>
<dbReference type="Gene3D" id="3.40.470.10">
    <property type="entry name" value="Uracil-DNA glycosylase-like domain"/>
    <property type="match status" value="1"/>
</dbReference>
<evidence type="ECO:0000256" key="3">
    <source>
        <dbReference type="ARBA" id="ARBA00012030"/>
    </source>
</evidence>
<dbReference type="GO" id="GO:0097510">
    <property type="term" value="P:base-excision repair, AP site formation via deaminated base removal"/>
    <property type="evidence" value="ECO:0007669"/>
    <property type="project" value="TreeGrafter"/>
</dbReference>
<evidence type="ECO:0000313" key="10">
    <source>
        <dbReference type="EMBL" id="EGZ11789.1"/>
    </source>
</evidence>
<sequence length="467" mass="51047">MTGVAGSGLETLSRTAGTVLDNVEVLRVALANGATVATGVKQNEDRARRRQLHDRGAELQGQDDLASFEARTIAFNSSIKPTQEDNANAFLGTQKWAQSGNNNDLIFIRFSLKQAKTVLSSLMNNLSTLMVLSTTDNDFWTSESISTPGLVEKAIVDMGGATRDIRSFFGQAPAKKRRTTQQGSPGKIEATEIATEVSQVEASEAAVEAQDDEEQAKAQDDEQGETLPVTSFVDLQKTSQLRSLLHATWFDVLQKEFSRGSFQALTRFLEGEEGRKKTIYPPPADVFAALRDCAFSDLKVVILGQDPYHGPQQAHGLSFSVRHGIPPPPSLKNIFKEAMNDVGIARPTHGCLSCWSKQGVLLLNTVLTVRRGEANSHKKRGWEQFTDAVISKVSKEASNVVFLLWGKPAQEKGALIDTKRHLVVRSSHPSPLGATKTNAPFLGSKCFSRANSYLKEHGKEPIDWSVE</sequence>
<dbReference type="PROSITE" id="PS00130">
    <property type="entry name" value="U_DNA_GLYCOSYLASE"/>
    <property type="match status" value="1"/>
</dbReference>
<evidence type="ECO:0000256" key="4">
    <source>
        <dbReference type="ARBA" id="ARBA00022763"/>
    </source>
</evidence>
<reference evidence="10 11" key="1">
    <citation type="journal article" date="2006" name="Science">
        <title>Phytophthora genome sequences uncover evolutionary origins and mechanisms of pathogenesis.</title>
        <authorList>
            <person name="Tyler B.M."/>
            <person name="Tripathy S."/>
            <person name="Zhang X."/>
            <person name="Dehal P."/>
            <person name="Jiang R.H."/>
            <person name="Aerts A."/>
            <person name="Arredondo F.D."/>
            <person name="Baxter L."/>
            <person name="Bensasson D."/>
            <person name="Beynon J.L."/>
            <person name="Chapman J."/>
            <person name="Damasceno C.M."/>
            <person name="Dorrance A.E."/>
            <person name="Dou D."/>
            <person name="Dickerman A.W."/>
            <person name="Dubchak I.L."/>
            <person name="Garbelotto M."/>
            <person name="Gijzen M."/>
            <person name="Gordon S.G."/>
            <person name="Govers F."/>
            <person name="Grunwald N.J."/>
            <person name="Huang W."/>
            <person name="Ivors K.L."/>
            <person name="Jones R.W."/>
            <person name="Kamoun S."/>
            <person name="Krampis K."/>
            <person name="Lamour K.H."/>
            <person name="Lee M.K."/>
            <person name="McDonald W.H."/>
            <person name="Medina M."/>
            <person name="Meijer H.J."/>
            <person name="Nordberg E.K."/>
            <person name="Maclean D.J."/>
            <person name="Ospina-Giraldo M.D."/>
            <person name="Morris P.F."/>
            <person name="Phuntumart V."/>
            <person name="Putnam N.H."/>
            <person name="Rash S."/>
            <person name="Rose J.K."/>
            <person name="Sakihama Y."/>
            <person name="Salamov A.A."/>
            <person name="Savidor A."/>
            <person name="Scheuring C.F."/>
            <person name="Smith B.M."/>
            <person name="Sobral B.W."/>
            <person name="Terry A."/>
            <person name="Torto-Alalibo T.A."/>
            <person name="Win J."/>
            <person name="Xu Z."/>
            <person name="Zhang H."/>
            <person name="Grigoriev I.V."/>
            <person name="Rokhsar D.S."/>
            <person name="Boore J.L."/>
        </authorList>
    </citation>
    <scope>NUCLEOTIDE SEQUENCE [LARGE SCALE GENOMIC DNA]</scope>
    <source>
        <strain evidence="10 11">P6497</strain>
    </source>
</reference>
<organism evidence="10 11">
    <name type="scientific">Phytophthora sojae (strain P6497)</name>
    <name type="common">Soybean stem and root rot agent</name>
    <name type="synonym">Phytophthora megasperma f. sp. glycines</name>
    <dbReference type="NCBI Taxonomy" id="1094619"/>
    <lineage>
        <taxon>Eukaryota</taxon>
        <taxon>Sar</taxon>
        <taxon>Stramenopiles</taxon>
        <taxon>Oomycota</taxon>
        <taxon>Peronosporomycetes</taxon>
        <taxon>Peronosporales</taxon>
        <taxon>Peronosporaceae</taxon>
        <taxon>Phytophthora</taxon>
    </lineage>
</organism>
<dbReference type="AlphaFoldDB" id="G4ZX72"/>
<dbReference type="SUPFAM" id="SSF52141">
    <property type="entry name" value="Uracil-DNA glycosylase-like"/>
    <property type="match status" value="1"/>
</dbReference>
<dbReference type="KEGG" id="psoj:PHYSODRAFT_347255"/>
<dbReference type="InterPro" id="IPR018085">
    <property type="entry name" value="Ura-DNA_Glyclase_AS"/>
</dbReference>
<keyword evidence="5 7" id="KW-0378">Hydrolase</keyword>
<dbReference type="STRING" id="1094619.G4ZX72"/>
<dbReference type="NCBIfam" id="NF003588">
    <property type="entry name" value="PRK05254.1-1"/>
    <property type="match status" value="1"/>
</dbReference>
<dbReference type="GeneID" id="20648865"/>
<dbReference type="Proteomes" id="UP000002640">
    <property type="component" value="Unassembled WGS sequence"/>
</dbReference>
<dbReference type="FunFam" id="3.40.470.10:FF:000001">
    <property type="entry name" value="Uracil-DNA glycosylase"/>
    <property type="match status" value="1"/>
</dbReference>
<dbReference type="CDD" id="cd10027">
    <property type="entry name" value="UDG-F1-like"/>
    <property type="match status" value="1"/>
</dbReference>
<dbReference type="SMR" id="G4ZX72"/>
<comment type="subcellular location">
    <subcellularLocation>
        <location evidence="7">Mitochondrion</location>
    </subcellularLocation>
    <subcellularLocation>
        <location evidence="7">Nucleus</location>
    </subcellularLocation>
</comment>
<dbReference type="OMA" id="PDNGYLM"/>
<accession>G4ZX72</accession>